<evidence type="ECO:0000313" key="2">
    <source>
        <dbReference type="Proteomes" id="UP000887566"/>
    </source>
</evidence>
<accession>A0A914XAH9</accession>
<dbReference type="Proteomes" id="UP000887566">
    <property type="component" value="Unplaced"/>
</dbReference>
<sequence length="145" mass="16129">MSPRPLEIDDRDSDSDRDSPVLAKRSSLLSSTSARKKRTIVDESDDSDEPKAEESTRPLTEKDDSDFEPLPSEFAPPRAFDADEDEHEPTRTVAAPLSELQPFASTTAKSNQRNLPTAESDDEDTPHRSTVKKRKIVISDSEDSD</sequence>
<name>A0A914XAH9_9BILA</name>
<feature type="compositionally biased region" description="Polar residues" evidence="1">
    <location>
        <begin position="103"/>
        <end position="117"/>
    </location>
</feature>
<dbReference type="AlphaFoldDB" id="A0A914XAH9"/>
<dbReference type="WBParaSite" id="PSAMB.scaffold710size43087.g8175.t1">
    <property type="protein sequence ID" value="PSAMB.scaffold710size43087.g8175.t1"/>
    <property type="gene ID" value="PSAMB.scaffold710size43087.g8175"/>
</dbReference>
<organism evidence="2 3">
    <name type="scientific">Plectus sambesii</name>
    <dbReference type="NCBI Taxonomy" id="2011161"/>
    <lineage>
        <taxon>Eukaryota</taxon>
        <taxon>Metazoa</taxon>
        <taxon>Ecdysozoa</taxon>
        <taxon>Nematoda</taxon>
        <taxon>Chromadorea</taxon>
        <taxon>Plectida</taxon>
        <taxon>Plectina</taxon>
        <taxon>Plectoidea</taxon>
        <taxon>Plectidae</taxon>
        <taxon>Plectus</taxon>
    </lineage>
</organism>
<evidence type="ECO:0000256" key="1">
    <source>
        <dbReference type="SAM" id="MobiDB-lite"/>
    </source>
</evidence>
<keyword evidence="2" id="KW-1185">Reference proteome</keyword>
<proteinExistence type="predicted"/>
<evidence type="ECO:0000313" key="3">
    <source>
        <dbReference type="WBParaSite" id="PSAMB.scaffold710size43087.g8175.t1"/>
    </source>
</evidence>
<reference evidence="3" key="1">
    <citation type="submission" date="2022-11" db="UniProtKB">
        <authorList>
            <consortium name="WormBaseParasite"/>
        </authorList>
    </citation>
    <scope>IDENTIFICATION</scope>
</reference>
<feature type="region of interest" description="Disordered" evidence="1">
    <location>
        <begin position="1"/>
        <end position="145"/>
    </location>
</feature>
<feature type="compositionally biased region" description="Basic and acidic residues" evidence="1">
    <location>
        <begin position="49"/>
        <end position="62"/>
    </location>
</feature>
<protein>
    <submittedName>
        <fullName evidence="3">Uncharacterized protein</fullName>
    </submittedName>
</protein>